<keyword evidence="4 9" id="KW-0552">Olfaction</keyword>
<dbReference type="PANTHER" id="PTHR21137">
    <property type="entry name" value="ODORANT RECEPTOR"/>
    <property type="match status" value="1"/>
</dbReference>
<evidence type="ECO:0000256" key="9">
    <source>
        <dbReference type="RuleBase" id="RU351113"/>
    </source>
</evidence>
<sequence length="384" mass="44106">MMRKSTINRTTKFTLILFGIWPDVSCITFCRIFWFITITIVLLCHYLYFFTHYRYENVFNLMDCFSSFMGFLKLMIKVGFFWLNQRIFNEVLMMMAEDWNDCAKSDVEMQEAVNKAKTSNYVANAMITLHTVVPLFYGIAIVLANVDVADYTVYELPHIYKAVVPFINTQGTYTVVLVVELLHLILSSWGMGIINALLLILVLHVGGQINILCFWLAKLISQANTGKSVIIMMEKIIRKHQKIIYFTRNIESLYTLIAFIQFTSNTVMICLLGFLIVTALGNSDATEKIMRVISYYCVTNIEAFIFCYAGEYLMNQSRAIGLAAYNTTWYELEPKHSRILLFIILRAQKQLKLTVGKMTDLSLQCFATIMNSAGSYLSVLLAMQ</sequence>
<feature type="transmembrane region" description="Helical" evidence="9">
    <location>
        <begin position="253"/>
        <end position="280"/>
    </location>
</feature>
<keyword evidence="11" id="KW-1185">Reference proteome</keyword>
<dbReference type="GO" id="GO:0007165">
    <property type="term" value="P:signal transduction"/>
    <property type="evidence" value="ECO:0007669"/>
    <property type="project" value="UniProtKB-KW"/>
</dbReference>
<evidence type="ECO:0000256" key="2">
    <source>
        <dbReference type="ARBA" id="ARBA00022606"/>
    </source>
</evidence>
<protein>
    <recommendedName>
        <fullName evidence="9">Odorant receptor</fullName>
    </recommendedName>
</protein>
<dbReference type="AlphaFoldDB" id="A0A6G1LPZ2"/>
<evidence type="ECO:0000256" key="7">
    <source>
        <dbReference type="ARBA" id="ARBA00023170"/>
    </source>
</evidence>
<dbReference type="EMBL" id="SGBU01000104">
    <property type="protein sequence ID" value="KAF3054632.1"/>
    <property type="molecule type" value="Genomic_DNA"/>
</dbReference>
<organism evidence="10 11">
    <name type="scientific">Nylanderia fulva</name>
    <dbReference type="NCBI Taxonomy" id="613905"/>
    <lineage>
        <taxon>Eukaryota</taxon>
        <taxon>Metazoa</taxon>
        <taxon>Ecdysozoa</taxon>
        <taxon>Arthropoda</taxon>
        <taxon>Hexapoda</taxon>
        <taxon>Insecta</taxon>
        <taxon>Pterygota</taxon>
        <taxon>Neoptera</taxon>
        <taxon>Endopterygota</taxon>
        <taxon>Hymenoptera</taxon>
        <taxon>Apocrita</taxon>
        <taxon>Aculeata</taxon>
        <taxon>Formicoidea</taxon>
        <taxon>Formicidae</taxon>
        <taxon>Formicinae</taxon>
        <taxon>Nylanderia</taxon>
    </lineage>
</organism>
<dbReference type="PANTHER" id="PTHR21137:SF42">
    <property type="entry name" value="ODORANT RECEPTOR 83A"/>
    <property type="match status" value="1"/>
</dbReference>
<accession>A0A6G1LPZ2</accession>
<feature type="transmembrane region" description="Helical" evidence="9">
    <location>
        <begin position="192"/>
        <end position="217"/>
    </location>
</feature>
<evidence type="ECO:0000256" key="6">
    <source>
        <dbReference type="ARBA" id="ARBA00023136"/>
    </source>
</evidence>
<dbReference type="Proteomes" id="UP000479987">
    <property type="component" value="Unassembled WGS sequence"/>
</dbReference>
<name>A0A6G1LPZ2_9HYME</name>
<keyword evidence="2 9" id="KW-0716">Sensory transduction</keyword>
<proteinExistence type="inferred from homology"/>
<evidence type="ECO:0000256" key="4">
    <source>
        <dbReference type="ARBA" id="ARBA00022725"/>
    </source>
</evidence>
<dbReference type="GO" id="GO:0005549">
    <property type="term" value="F:odorant binding"/>
    <property type="evidence" value="ECO:0007669"/>
    <property type="project" value="InterPro"/>
</dbReference>
<keyword evidence="8 9" id="KW-0807">Transducer</keyword>
<comment type="subcellular location">
    <subcellularLocation>
        <location evidence="9">Cell membrane</location>
        <topology evidence="9">Multi-pass membrane protein</topology>
    </subcellularLocation>
    <subcellularLocation>
        <location evidence="1">Membrane</location>
        <topology evidence="1">Multi-pass membrane protein</topology>
    </subcellularLocation>
</comment>
<reference evidence="10 11" key="1">
    <citation type="submission" date="2019-08" db="EMBL/GenBank/DDBJ databases">
        <title>High quality draft denovo assembly of Nylanderia fulva.</title>
        <authorList>
            <person name="Vargo E.L."/>
            <person name="Tarone A.M."/>
            <person name="Konganti K.R."/>
        </authorList>
    </citation>
    <scope>NUCLEOTIDE SEQUENCE [LARGE SCALE GENOMIC DNA]</scope>
    <source>
        <strain evidence="10">TAMU-Nful-2015</strain>
        <tissue evidence="10">Whole body</tissue>
    </source>
</reference>
<keyword evidence="5 9" id="KW-1133">Transmembrane helix</keyword>
<dbReference type="GO" id="GO:0005886">
    <property type="term" value="C:plasma membrane"/>
    <property type="evidence" value="ECO:0007669"/>
    <property type="project" value="UniProtKB-SubCell"/>
</dbReference>
<keyword evidence="7 9" id="KW-0675">Receptor</keyword>
<evidence type="ECO:0000256" key="8">
    <source>
        <dbReference type="ARBA" id="ARBA00023224"/>
    </source>
</evidence>
<keyword evidence="3 9" id="KW-0812">Transmembrane</keyword>
<evidence type="ECO:0000256" key="5">
    <source>
        <dbReference type="ARBA" id="ARBA00022989"/>
    </source>
</evidence>
<dbReference type="GO" id="GO:0004984">
    <property type="term" value="F:olfactory receptor activity"/>
    <property type="evidence" value="ECO:0007669"/>
    <property type="project" value="InterPro"/>
</dbReference>
<feature type="transmembrane region" description="Helical" evidence="9">
    <location>
        <begin position="292"/>
        <end position="310"/>
    </location>
</feature>
<comment type="caution">
    <text evidence="9">Lacks conserved residue(s) required for the propagation of feature annotation.</text>
</comment>
<gene>
    <name evidence="10" type="primary">Or-118</name>
    <name evidence="10" type="synonym">Nful_v1.0-Or-118</name>
    <name evidence="10" type="ORF">NFUL_NFUL000015</name>
</gene>
<evidence type="ECO:0000256" key="1">
    <source>
        <dbReference type="ARBA" id="ARBA00004141"/>
    </source>
</evidence>
<dbReference type="InterPro" id="IPR004117">
    <property type="entry name" value="7tm6_olfct_rcpt"/>
</dbReference>
<evidence type="ECO:0000256" key="3">
    <source>
        <dbReference type="ARBA" id="ARBA00022692"/>
    </source>
</evidence>
<evidence type="ECO:0000313" key="11">
    <source>
        <dbReference type="Proteomes" id="UP000479987"/>
    </source>
</evidence>
<dbReference type="Pfam" id="PF02949">
    <property type="entry name" value="7tm_6"/>
    <property type="match status" value="1"/>
</dbReference>
<keyword evidence="6 9" id="KW-0472">Membrane</keyword>
<comment type="similarity">
    <text evidence="9">Belongs to the insect chemoreceptor superfamily. Heteromeric odorant receptor channel (TC 1.A.69) family.</text>
</comment>
<feature type="transmembrane region" description="Helical" evidence="9">
    <location>
        <begin position="32"/>
        <end position="49"/>
    </location>
</feature>
<evidence type="ECO:0000313" key="10">
    <source>
        <dbReference type="EMBL" id="KAF3054632.1"/>
    </source>
</evidence>
<feature type="transmembrane region" description="Helical" evidence="9">
    <location>
        <begin position="61"/>
        <end position="83"/>
    </location>
</feature>
<comment type="caution">
    <text evidence="10">The sequence shown here is derived from an EMBL/GenBank/DDBJ whole genome shotgun (WGS) entry which is preliminary data.</text>
</comment>
<feature type="transmembrane region" description="Helical" evidence="9">
    <location>
        <begin position="166"/>
        <end position="186"/>
    </location>
</feature>